<keyword evidence="3" id="KW-1185">Reference proteome</keyword>
<evidence type="ECO:0000313" key="3">
    <source>
        <dbReference type="Proteomes" id="UP000009183"/>
    </source>
</evidence>
<keyword evidence="1" id="KW-0472">Membrane</keyword>
<name>D7T200_VITVI</name>
<dbReference type="HOGENOM" id="CLU_2445271_0_0_1"/>
<accession>D7T200</accession>
<dbReference type="AlphaFoldDB" id="D7T200"/>
<gene>
    <name evidence="2" type="ordered locus">VIT_16s0022g00380</name>
</gene>
<dbReference type="STRING" id="29760.D7T200"/>
<organism evidence="2 3">
    <name type="scientific">Vitis vinifera</name>
    <name type="common">Grape</name>
    <dbReference type="NCBI Taxonomy" id="29760"/>
    <lineage>
        <taxon>Eukaryota</taxon>
        <taxon>Viridiplantae</taxon>
        <taxon>Streptophyta</taxon>
        <taxon>Embryophyta</taxon>
        <taxon>Tracheophyta</taxon>
        <taxon>Spermatophyta</taxon>
        <taxon>Magnoliopsida</taxon>
        <taxon>eudicotyledons</taxon>
        <taxon>Gunneridae</taxon>
        <taxon>Pentapetalae</taxon>
        <taxon>rosids</taxon>
        <taxon>Vitales</taxon>
        <taxon>Vitaceae</taxon>
        <taxon>Viteae</taxon>
        <taxon>Vitis</taxon>
    </lineage>
</organism>
<dbReference type="EMBL" id="FN595506">
    <property type="protein sequence ID" value="CBI24606.3"/>
    <property type="molecule type" value="Genomic_DNA"/>
</dbReference>
<keyword evidence="1" id="KW-0812">Transmembrane</keyword>
<dbReference type="Proteomes" id="UP000009183">
    <property type="component" value="Chromosome 16"/>
</dbReference>
<protein>
    <submittedName>
        <fullName evidence="2">Uncharacterized protein</fullName>
    </submittedName>
</protein>
<sequence length="90" mass="10694">MHSRFFFFKLIVVFYNIYLLICVQEASPEGGQIQLYFEELLKSNKTILVEELLLEHFSDLIKFVKTRACKYLHLFNLTMASWDFSVCIDC</sequence>
<evidence type="ECO:0000256" key="1">
    <source>
        <dbReference type="SAM" id="Phobius"/>
    </source>
</evidence>
<dbReference type="InParanoid" id="D7T200"/>
<dbReference type="eggNOG" id="KOG1961">
    <property type="taxonomic scope" value="Eukaryota"/>
</dbReference>
<keyword evidence="1" id="KW-1133">Transmembrane helix</keyword>
<feature type="transmembrane region" description="Helical" evidence="1">
    <location>
        <begin position="6"/>
        <end position="23"/>
    </location>
</feature>
<reference evidence="3" key="1">
    <citation type="journal article" date="2007" name="Nature">
        <title>The grapevine genome sequence suggests ancestral hexaploidization in major angiosperm phyla.</title>
        <authorList>
            <consortium name="The French-Italian Public Consortium for Grapevine Genome Characterization."/>
            <person name="Jaillon O."/>
            <person name="Aury J.-M."/>
            <person name="Noel B."/>
            <person name="Policriti A."/>
            <person name="Clepet C."/>
            <person name="Casagrande A."/>
            <person name="Choisne N."/>
            <person name="Aubourg S."/>
            <person name="Vitulo N."/>
            <person name="Jubin C."/>
            <person name="Vezzi A."/>
            <person name="Legeai F."/>
            <person name="Hugueney P."/>
            <person name="Dasilva C."/>
            <person name="Horner D."/>
            <person name="Mica E."/>
            <person name="Jublot D."/>
            <person name="Poulain J."/>
            <person name="Bruyere C."/>
            <person name="Billault A."/>
            <person name="Segurens B."/>
            <person name="Gouyvenoux M."/>
            <person name="Ugarte E."/>
            <person name="Cattonaro F."/>
            <person name="Anthouard V."/>
            <person name="Vico V."/>
            <person name="Del Fabbro C."/>
            <person name="Alaux M."/>
            <person name="Di Gaspero G."/>
            <person name="Dumas V."/>
            <person name="Felice N."/>
            <person name="Paillard S."/>
            <person name="Juman I."/>
            <person name="Moroldo M."/>
            <person name="Scalabrin S."/>
            <person name="Canaguier A."/>
            <person name="Le Clainche I."/>
            <person name="Malacrida G."/>
            <person name="Durand E."/>
            <person name="Pesole G."/>
            <person name="Laucou V."/>
            <person name="Chatelet P."/>
            <person name="Merdinoglu D."/>
            <person name="Delledonne M."/>
            <person name="Pezzotti M."/>
            <person name="Lecharny A."/>
            <person name="Scarpelli C."/>
            <person name="Artiguenave F."/>
            <person name="Pe M.E."/>
            <person name="Valle G."/>
            <person name="Morgante M."/>
            <person name="Caboche M."/>
            <person name="Adam-Blondon A.-F."/>
            <person name="Weissenbach J."/>
            <person name="Quetier F."/>
            <person name="Wincker P."/>
        </authorList>
    </citation>
    <scope>NUCLEOTIDE SEQUENCE [LARGE SCALE GENOMIC DNA]</scope>
    <source>
        <strain evidence="3">cv. Pinot noir / PN40024</strain>
    </source>
</reference>
<dbReference type="PaxDb" id="29760-VIT_16s0022g00380.t01"/>
<proteinExistence type="predicted"/>
<evidence type="ECO:0000313" key="2">
    <source>
        <dbReference type="EMBL" id="CBI24606.3"/>
    </source>
</evidence>